<accession>A0A6J5T807</accession>
<proteinExistence type="predicted"/>
<sequence length="87" mass="9333">MALKLSITTSNVGVPFANAYARITSIHGNKDSVQYQVSVSANIDARQANAQEVAQHIFYCPTPTGNLIASLYTDLKNQVGFEAAVDC</sequence>
<dbReference type="EMBL" id="LR797819">
    <property type="protein sequence ID" value="CAB4240788.1"/>
    <property type="molecule type" value="Genomic_DNA"/>
</dbReference>
<gene>
    <name evidence="1" type="ORF">UFOVP56_12</name>
</gene>
<organism evidence="1">
    <name type="scientific">uncultured Caudovirales phage</name>
    <dbReference type="NCBI Taxonomy" id="2100421"/>
    <lineage>
        <taxon>Viruses</taxon>
        <taxon>Duplodnaviria</taxon>
        <taxon>Heunggongvirae</taxon>
        <taxon>Uroviricota</taxon>
        <taxon>Caudoviricetes</taxon>
        <taxon>Peduoviridae</taxon>
        <taxon>Maltschvirus</taxon>
        <taxon>Maltschvirus maltsch</taxon>
    </lineage>
</organism>
<protein>
    <submittedName>
        <fullName evidence="1">Uncharacterized protein</fullName>
    </submittedName>
</protein>
<evidence type="ECO:0000313" key="1">
    <source>
        <dbReference type="EMBL" id="CAB4240788.1"/>
    </source>
</evidence>
<reference evidence="1" key="1">
    <citation type="submission" date="2020-05" db="EMBL/GenBank/DDBJ databases">
        <authorList>
            <person name="Chiriac C."/>
            <person name="Salcher M."/>
            <person name="Ghai R."/>
            <person name="Kavagutti S V."/>
        </authorList>
    </citation>
    <scope>NUCLEOTIDE SEQUENCE</scope>
</reference>
<name>A0A6J5T807_9CAUD</name>